<evidence type="ECO:0000313" key="2">
    <source>
        <dbReference type="EMBL" id="KAA6378935.1"/>
    </source>
</evidence>
<dbReference type="EMBL" id="SNRW01008822">
    <property type="protein sequence ID" value="KAA6378935.1"/>
    <property type="molecule type" value="Genomic_DNA"/>
</dbReference>
<evidence type="ECO:0000256" key="1">
    <source>
        <dbReference type="SAM" id="MobiDB-lite"/>
    </source>
</evidence>
<proteinExistence type="predicted"/>
<name>A0A5J4V8W5_9EUKA</name>
<feature type="compositionally biased region" description="Basic and acidic residues" evidence="1">
    <location>
        <begin position="397"/>
        <end position="437"/>
    </location>
</feature>
<comment type="caution">
    <text evidence="2">The sequence shown here is derived from an EMBL/GenBank/DDBJ whole genome shotgun (WGS) entry which is preliminary data.</text>
</comment>
<evidence type="ECO:0000313" key="3">
    <source>
        <dbReference type="Proteomes" id="UP000324800"/>
    </source>
</evidence>
<feature type="non-terminal residue" evidence="2">
    <location>
        <position position="437"/>
    </location>
</feature>
<gene>
    <name evidence="2" type="ORF">EZS28_025538</name>
</gene>
<feature type="region of interest" description="Disordered" evidence="1">
    <location>
        <begin position="1"/>
        <end position="24"/>
    </location>
</feature>
<feature type="compositionally biased region" description="Basic and acidic residues" evidence="1">
    <location>
        <begin position="334"/>
        <end position="344"/>
    </location>
</feature>
<reference evidence="2 3" key="1">
    <citation type="submission" date="2019-03" db="EMBL/GenBank/DDBJ databases">
        <title>Single cell metagenomics reveals metabolic interactions within the superorganism composed of flagellate Streblomastix strix and complex community of Bacteroidetes bacteria on its surface.</title>
        <authorList>
            <person name="Treitli S.C."/>
            <person name="Kolisko M."/>
            <person name="Husnik F."/>
            <person name="Keeling P."/>
            <person name="Hampl V."/>
        </authorList>
    </citation>
    <scope>NUCLEOTIDE SEQUENCE [LARGE SCALE GENOMIC DNA]</scope>
    <source>
        <strain evidence="2">ST1C</strain>
    </source>
</reference>
<organism evidence="2 3">
    <name type="scientific">Streblomastix strix</name>
    <dbReference type="NCBI Taxonomy" id="222440"/>
    <lineage>
        <taxon>Eukaryota</taxon>
        <taxon>Metamonada</taxon>
        <taxon>Preaxostyla</taxon>
        <taxon>Oxymonadida</taxon>
        <taxon>Streblomastigidae</taxon>
        <taxon>Streblomastix</taxon>
    </lineage>
</organism>
<dbReference type="AlphaFoldDB" id="A0A5J4V8W5"/>
<feature type="region of interest" description="Disordered" evidence="1">
    <location>
        <begin position="334"/>
        <end position="362"/>
    </location>
</feature>
<accession>A0A5J4V8W5</accession>
<feature type="region of interest" description="Disordered" evidence="1">
    <location>
        <begin position="380"/>
        <end position="437"/>
    </location>
</feature>
<dbReference type="Proteomes" id="UP000324800">
    <property type="component" value="Unassembled WGS sequence"/>
</dbReference>
<protein>
    <submittedName>
        <fullName evidence="2">Uncharacterized protein</fullName>
    </submittedName>
</protein>
<sequence>MEPTSMISTDDVPTDQCPVMQEPEEKTTLSQIDALQSGQKSPEDGIADLTILAAKKACYAENIAKHRDFRNAFLKDNQKASQGLNDLAAFMQAVTGLFLPTGQQLDNPKQLELIQKGIYANLASNQAFISNLPFILDLLFWGSKEIKEKLFTDQTQNKFIWNLVQRLEDKSVNAEAKAGVISLLNEWVIYNHSNRVKGFDSNENTISSLNKTADEENINAIAGIEKMIVENLFLITTEQDIDNEFADDDYSLRTDEIDKESRRIEEVLNSKEAKIKLKQRAQQVKYLLTEDLKDEEDEDGDIMKLKDIAKQEIENLKDAIVQKEEELRDLKDKVKDIEEQKEEPSVNASEADTYGEDDEQKHLIDRIEALEQEIDEAAQRLDEVQKGPGKYPGGIAGEKDKEIDDLKQELEDQKAKAVAEDGRDKQEVIDELGDKLK</sequence>